<dbReference type="Gene3D" id="3.40.50.720">
    <property type="entry name" value="NAD(P)-binding Rossmann-like Domain"/>
    <property type="match status" value="1"/>
</dbReference>
<dbReference type="STRING" id="1349421.OI18_17120"/>
<dbReference type="RefSeq" id="WP_039141991.1">
    <property type="nucleotide sequence ID" value="NZ_JSVC01000019.1"/>
</dbReference>
<dbReference type="SUPFAM" id="SSF51735">
    <property type="entry name" value="NAD(P)-binding Rossmann-fold domains"/>
    <property type="match status" value="1"/>
</dbReference>
<dbReference type="Proteomes" id="UP000031408">
    <property type="component" value="Unassembled WGS sequence"/>
</dbReference>
<dbReference type="AlphaFoldDB" id="A0A0C1IH18"/>
<keyword evidence="2" id="KW-1185">Reference proteome</keyword>
<sequence length="98" mass="10527">MTTTTKNIGLVAANATGHPLELPVSNAVNGYRLKKVFIQGDLSESLAKTHYPMAEIVGDLRDLIHDESIDLVLVEAPKGADLGIVKEVLDAGKHVRIL</sequence>
<gene>
    <name evidence="1" type="ORF">OI18_17120</name>
</gene>
<comment type="caution">
    <text evidence="1">The sequence shown here is derived from an EMBL/GenBank/DDBJ whole genome shotgun (WGS) entry which is preliminary data.</text>
</comment>
<name>A0A0C1IH18_9BACT</name>
<accession>A0A0C1IH18</accession>
<organism evidence="1 2">
    <name type="scientific">Flavihumibacter solisilvae</name>
    <dbReference type="NCBI Taxonomy" id="1349421"/>
    <lineage>
        <taxon>Bacteria</taxon>
        <taxon>Pseudomonadati</taxon>
        <taxon>Bacteroidota</taxon>
        <taxon>Chitinophagia</taxon>
        <taxon>Chitinophagales</taxon>
        <taxon>Chitinophagaceae</taxon>
        <taxon>Flavihumibacter</taxon>
    </lineage>
</organism>
<dbReference type="EMBL" id="JSVC01000019">
    <property type="protein sequence ID" value="KIC93480.1"/>
    <property type="molecule type" value="Genomic_DNA"/>
</dbReference>
<reference evidence="1 2" key="1">
    <citation type="submission" date="2014-11" db="EMBL/GenBank/DDBJ databases">
        <title>Genome sequence of Flavihumibacter solisilvae 3-3.</title>
        <authorList>
            <person name="Zhou G."/>
            <person name="Li M."/>
            <person name="Wang G."/>
        </authorList>
    </citation>
    <scope>NUCLEOTIDE SEQUENCE [LARGE SCALE GENOMIC DNA]</scope>
    <source>
        <strain evidence="1 2">3-3</strain>
    </source>
</reference>
<protein>
    <recommendedName>
        <fullName evidence="3">Gfo/Idh/MocA-like oxidoreductase N-terminal domain-containing protein</fullName>
    </recommendedName>
</protein>
<proteinExistence type="predicted"/>
<evidence type="ECO:0000313" key="1">
    <source>
        <dbReference type="EMBL" id="KIC93480.1"/>
    </source>
</evidence>
<dbReference type="InterPro" id="IPR036291">
    <property type="entry name" value="NAD(P)-bd_dom_sf"/>
</dbReference>
<dbReference type="OrthoDB" id="678757at2"/>
<evidence type="ECO:0000313" key="2">
    <source>
        <dbReference type="Proteomes" id="UP000031408"/>
    </source>
</evidence>
<evidence type="ECO:0008006" key="3">
    <source>
        <dbReference type="Google" id="ProtNLM"/>
    </source>
</evidence>